<dbReference type="GO" id="GO:0016020">
    <property type="term" value="C:membrane"/>
    <property type="evidence" value="ECO:0007669"/>
    <property type="project" value="UniProtKB-SubCell"/>
</dbReference>
<dbReference type="GO" id="GO:0140359">
    <property type="term" value="F:ABC-type transporter activity"/>
    <property type="evidence" value="ECO:0007669"/>
    <property type="project" value="InterPro"/>
</dbReference>
<dbReference type="Gene3D" id="3.40.50.300">
    <property type="entry name" value="P-loop containing nucleotide triphosphate hydrolases"/>
    <property type="match status" value="2"/>
</dbReference>
<dbReference type="AlphaFoldDB" id="A0AA38MGU7"/>
<dbReference type="InterPro" id="IPR003439">
    <property type="entry name" value="ABC_transporter-like_ATP-bd"/>
</dbReference>
<keyword evidence="6" id="KW-0067">ATP-binding</keyword>
<name>A0AA38MGU7_9CUCU</name>
<feature type="transmembrane region" description="Helical" evidence="9">
    <location>
        <begin position="12"/>
        <end position="36"/>
    </location>
</feature>
<feature type="transmembrane region" description="Helical" evidence="9">
    <location>
        <begin position="511"/>
        <end position="535"/>
    </location>
</feature>
<dbReference type="SUPFAM" id="SSF90123">
    <property type="entry name" value="ABC transporter transmembrane region"/>
    <property type="match status" value="1"/>
</dbReference>
<evidence type="ECO:0000313" key="12">
    <source>
        <dbReference type="EMBL" id="KAJ3656705.1"/>
    </source>
</evidence>
<evidence type="ECO:0000256" key="4">
    <source>
        <dbReference type="ARBA" id="ARBA00022737"/>
    </source>
</evidence>
<comment type="caution">
    <text evidence="12">The sequence shown here is derived from an EMBL/GenBank/DDBJ whole genome shotgun (WGS) entry which is preliminary data.</text>
</comment>
<gene>
    <name evidence="12" type="ORF">Zmor_015755</name>
</gene>
<sequence length="909" mass="102023">MKKLHKLFYTRVWISVIGSLCSKTAFFLFVMTYVWMGHNVSAETVYYILSCFNDLEGSLSSEIPFGFSLFAQGFATATRIESVMKAPELPTKETITDPKQAKVCFNNVDVTIHDTKILENISLDISDGLNVVVGHTGGGKTTLLKTILGECQTTGKIDVCGRISYASQEPWLFPSTIKNNILFGEEFNQNRYHQILEICSLDYDLNLLPEGENTVVGESGINLSKGQQARINLARALYRKSDIYLLDDCLASLDGNVSDSVFQKSICEFLKDKIRIFVTSSTDYAQRADKVIVVNSKSVKFGDDVDKTQVSYTFDNIEGSARLNSTESHDGDSLEKQIYHEKKKSGVVPLRNYVRYVEHGGGLTLFIVIVSLFVLNQYTIGYSDKLLSTWITIEQNLTNIKVLNETDSPEYDSLYQERQYALGLYTIMVLTSILLLVIKLFSYFYFTRKASISLHKAVVRNIMNSTMNFFDTFFIGNVVNRFTKDFVTVDETLPFEAIECFTMIFTVSGGIILLTTVNYVFLVESLLLLVAACVVKQFCQPTGRNLERLHIISRSPLTGHLNSTLEGLTTIRSSNAQKVVIHEFDRHQDLFTSSFLMAITNFITLSVFLKYLSTVFTSLIIFQFLLTQMDSSVGDVGLAITQAFVISNIITSGISSVADCENLMISVERLLEFTKLQEEDTDGKILIGWPQFGSIIFSDVSLTYKDTKMLSNINFGVNPKQQIGIVGRTGAGKSSIITSLFRLYPTQGKITIDGVDIDDISLKWLRSSVSVVTQDPYLFPGTIRENLDPVKQYTDEQMWKVLKELQLDDLVKDLDTTVDKGTTFSTGQKQLLCLGRVILRKNKIVVLDEATANVDKDTERLIQETVQKHFKDCTLLIIAHKPLTVLNCSKTMVLNSGRISSFSETKQIC</sequence>
<evidence type="ECO:0000259" key="11">
    <source>
        <dbReference type="PROSITE" id="PS50929"/>
    </source>
</evidence>
<comment type="subcellular location">
    <subcellularLocation>
        <location evidence="1">Membrane</location>
        <topology evidence="1">Multi-pass membrane protein</topology>
    </subcellularLocation>
</comment>
<keyword evidence="4" id="KW-0677">Repeat</keyword>
<accession>A0AA38MGU7</accession>
<dbReference type="InterPro" id="IPR044726">
    <property type="entry name" value="ABCC_6TM_D2"/>
</dbReference>
<dbReference type="PROSITE" id="PS50893">
    <property type="entry name" value="ABC_TRANSPORTER_2"/>
    <property type="match status" value="2"/>
</dbReference>
<proteinExistence type="predicted"/>
<keyword evidence="7 9" id="KW-1133">Transmembrane helix</keyword>
<dbReference type="InterPro" id="IPR003593">
    <property type="entry name" value="AAA+_ATPase"/>
</dbReference>
<dbReference type="PROSITE" id="PS00211">
    <property type="entry name" value="ABC_TRANSPORTER_1"/>
    <property type="match status" value="1"/>
</dbReference>
<organism evidence="12 13">
    <name type="scientific">Zophobas morio</name>
    <dbReference type="NCBI Taxonomy" id="2755281"/>
    <lineage>
        <taxon>Eukaryota</taxon>
        <taxon>Metazoa</taxon>
        <taxon>Ecdysozoa</taxon>
        <taxon>Arthropoda</taxon>
        <taxon>Hexapoda</taxon>
        <taxon>Insecta</taxon>
        <taxon>Pterygota</taxon>
        <taxon>Neoptera</taxon>
        <taxon>Endopterygota</taxon>
        <taxon>Coleoptera</taxon>
        <taxon>Polyphaga</taxon>
        <taxon>Cucujiformia</taxon>
        <taxon>Tenebrionidae</taxon>
        <taxon>Zophobas</taxon>
    </lineage>
</organism>
<feature type="transmembrane region" description="Helical" evidence="9">
    <location>
        <begin position="595"/>
        <end position="626"/>
    </location>
</feature>
<dbReference type="CDD" id="cd03244">
    <property type="entry name" value="ABCC_MRP_domain2"/>
    <property type="match status" value="1"/>
</dbReference>
<dbReference type="InterPro" id="IPR027417">
    <property type="entry name" value="P-loop_NTPase"/>
</dbReference>
<dbReference type="InterPro" id="IPR050173">
    <property type="entry name" value="ABC_transporter_C-like"/>
</dbReference>
<dbReference type="CDD" id="cd03250">
    <property type="entry name" value="ABCC_MRP_domain1"/>
    <property type="match status" value="1"/>
</dbReference>
<protein>
    <submittedName>
        <fullName evidence="12">Uncharacterized protein</fullName>
    </submittedName>
</protein>
<dbReference type="Pfam" id="PF00664">
    <property type="entry name" value="ABC_membrane"/>
    <property type="match status" value="1"/>
</dbReference>
<keyword evidence="2" id="KW-0813">Transport</keyword>
<dbReference type="InterPro" id="IPR017871">
    <property type="entry name" value="ABC_transporter-like_CS"/>
</dbReference>
<dbReference type="PROSITE" id="PS50929">
    <property type="entry name" value="ABC_TM1F"/>
    <property type="match status" value="1"/>
</dbReference>
<keyword evidence="13" id="KW-1185">Reference proteome</keyword>
<dbReference type="InterPro" id="IPR036640">
    <property type="entry name" value="ABC1_TM_sf"/>
</dbReference>
<dbReference type="PANTHER" id="PTHR24223:SF448">
    <property type="entry name" value="FI20146P1-RELATED"/>
    <property type="match status" value="1"/>
</dbReference>
<dbReference type="FunFam" id="3.40.50.300:FF:000163">
    <property type="entry name" value="Multidrug resistance-associated protein member 4"/>
    <property type="match status" value="1"/>
</dbReference>
<evidence type="ECO:0000256" key="1">
    <source>
        <dbReference type="ARBA" id="ARBA00004141"/>
    </source>
</evidence>
<keyword evidence="5" id="KW-0547">Nucleotide-binding</keyword>
<evidence type="ECO:0000259" key="10">
    <source>
        <dbReference type="PROSITE" id="PS50893"/>
    </source>
</evidence>
<evidence type="ECO:0000256" key="7">
    <source>
        <dbReference type="ARBA" id="ARBA00022989"/>
    </source>
</evidence>
<feature type="transmembrane region" description="Helical" evidence="9">
    <location>
        <begin position="422"/>
        <end position="446"/>
    </location>
</feature>
<evidence type="ECO:0000256" key="3">
    <source>
        <dbReference type="ARBA" id="ARBA00022692"/>
    </source>
</evidence>
<dbReference type="SUPFAM" id="SSF52540">
    <property type="entry name" value="P-loop containing nucleoside triphosphate hydrolases"/>
    <property type="match status" value="2"/>
</dbReference>
<dbReference type="CDD" id="cd18580">
    <property type="entry name" value="ABC_6TM_ABCC_D2"/>
    <property type="match status" value="1"/>
</dbReference>
<evidence type="ECO:0000256" key="6">
    <source>
        <dbReference type="ARBA" id="ARBA00022840"/>
    </source>
</evidence>
<dbReference type="InterPro" id="IPR011527">
    <property type="entry name" value="ABC1_TM_dom"/>
</dbReference>
<evidence type="ECO:0000313" key="13">
    <source>
        <dbReference type="Proteomes" id="UP001168821"/>
    </source>
</evidence>
<dbReference type="PANTHER" id="PTHR24223">
    <property type="entry name" value="ATP-BINDING CASSETTE SUB-FAMILY C"/>
    <property type="match status" value="1"/>
</dbReference>
<evidence type="ECO:0000256" key="8">
    <source>
        <dbReference type="ARBA" id="ARBA00023136"/>
    </source>
</evidence>
<evidence type="ECO:0000256" key="2">
    <source>
        <dbReference type="ARBA" id="ARBA00022448"/>
    </source>
</evidence>
<dbReference type="FunFam" id="3.40.50.300:FF:000973">
    <property type="entry name" value="Multidrug resistance-associated protein 4"/>
    <property type="match status" value="1"/>
</dbReference>
<keyword evidence="8 9" id="KW-0472">Membrane</keyword>
<feature type="domain" description="ABC transporter" evidence="10">
    <location>
        <begin position="103"/>
        <end position="321"/>
    </location>
</feature>
<dbReference type="Proteomes" id="UP001168821">
    <property type="component" value="Unassembled WGS sequence"/>
</dbReference>
<dbReference type="SMART" id="SM00382">
    <property type="entry name" value="AAA"/>
    <property type="match status" value="2"/>
</dbReference>
<feature type="domain" description="ABC transmembrane type-1" evidence="11">
    <location>
        <begin position="360"/>
        <end position="662"/>
    </location>
</feature>
<dbReference type="GO" id="GO:0005524">
    <property type="term" value="F:ATP binding"/>
    <property type="evidence" value="ECO:0007669"/>
    <property type="project" value="UniProtKB-KW"/>
</dbReference>
<feature type="domain" description="ABC transporter" evidence="10">
    <location>
        <begin position="695"/>
        <end position="908"/>
    </location>
</feature>
<evidence type="ECO:0000256" key="9">
    <source>
        <dbReference type="SAM" id="Phobius"/>
    </source>
</evidence>
<feature type="transmembrane region" description="Helical" evidence="9">
    <location>
        <begin position="353"/>
        <end position="375"/>
    </location>
</feature>
<dbReference type="Gene3D" id="1.20.1560.10">
    <property type="entry name" value="ABC transporter type 1, transmembrane domain"/>
    <property type="match status" value="1"/>
</dbReference>
<dbReference type="Pfam" id="PF00005">
    <property type="entry name" value="ABC_tran"/>
    <property type="match status" value="2"/>
</dbReference>
<evidence type="ECO:0000256" key="5">
    <source>
        <dbReference type="ARBA" id="ARBA00022741"/>
    </source>
</evidence>
<dbReference type="GO" id="GO:0016887">
    <property type="term" value="F:ATP hydrolysis activity"/>
    <property type="evidence" value="ECO:0007669"/>
    <property type="project" value="InterPro"/>
</dbReference>
<keyword evidence="3 9" id="KW-0812">Transmembrane</keyword>
<reference evidence="12" key="1">
    <citation type="journal article" date="2023" name="G3 (Bethesda)">
        <title>Whole genome assemblies of Zophobas morio and Tenebrio molitor.</title>
        <authorList>
            <person name="Kaur S."/>
            <person name="Stinson S.A."/>
            <person name="diCenzo G.C."/>
        </authorList>
    </citation>
    <scope>NUCLEOTIDE SEQUENCE</scope>
    <source>
        <strain evidence="12">QUZm001</strain>
    </source>
</reference>
<dbReference type="EMBL" id="JALNTZ010000004">
    <property type="protein sequence ID" value="KAJ3656705.1"/>
    <property type="molecule type" value="Genomic_DNA"/>
</dbReference>